<dbReference type="AlphaFoldDB" id="A0A2V4SF65"/>
<dbReference type="InterPro" id="IPR012910">
    <property type="entry name" value="Plug_dom"/>
</dbReference>
<dbReference type="Gene3D" id="2.40.170.20">
    <property type="entry name" value="TonB-dependent receptor, beta-barrel domain"/>
    <property type="match status" value="1"/>
</dbReference>
<feature type="signal peptide" evidence="14">
    <location>
        <begin position="1"/>
        <end position="26"/>
    </location>
</feature>
<feature type="chain" id="PRO_5016117524" evidence="14">
    <location>
        <begin position="27"/>
        <end position="817"/>
    </location>
</feature>
<evidence type="ECO:0000313" key="17">
    <source>
        <dbReference type="EMBL" id="PYD70568.1"/>
    </source>
</evidence>
<sequence>MTRSRFFCSLLVTTAFISAFSETGRAAPASSGKTVHPTAKPVRTAAATPSAPPAPKVETLNAVGIRRRSHGTQISMGQQVLRTMVPGTNPLKALAQTPGVVFQSDDPQGVDTYSVNLYMHGFAQNEIGMTMDGIPLGEPVYRAYNGLNPVQAISSENVERLDVTQSAGAEGAASTNNLGGSINYVSSDPKDRMGGQAAQTFGSNKMYHTFFRFDSGALNRTGTKFYASYMRNETGKWKGGSDQFMQQVNAKIVQPIGQDSKITAFFDWDNLQQTNYQDYSPYWMQHNGTGLDNFIGTPNGYQNAYNYAVGHGLPSNVYDARDSSYYDSTSMSYDYFGGLTADLALTNHVRWKTTIYGHEELTRGTYTNPYGCGSNYYIADPTGTSADAAYCSNNRVGLNGNPMFEQTKRPTDHRYGILSSVTYNVAHHQITGGVWYENNKYVSDEYGYAVPFPKEGQMWDQYGNLPSGGRELWGQTYNTNTFTAFVADTYHPVHNLALHFGFKSMLNTTRVGQDGNYEPFTGVSAITGGESLTTAEAFMPHISADWTFLHNHELFFDISKNAHAYSQSGYNLTASPMAVSQAAFNDAKSSLRPETAWTYAVGYRYHDRLVQGSIYAYRTNFSNRMQQIVTGGTVSSLLSEVRNVGGVTMNGVDAGVTLTPVRGLAITNSISYNHSTYDSDMTASGVTYGTHGKQVVDYPRLMYKARAAYNWRNAEFYVDAQYMGQRSYSYTGDYQLPSYWLTNVGARYVLGEMGHYNKHLSFMHNVTFAFNIYNITDTKYASTVGQNGFLMSDPKGQNQSILLGAPRQFFGSVKADF</sequence>
<evidence type="ECO:0000256" key="7">
    <source>
        <dbReference type="ARBA" id="ARBA00023004"/>
    </source>
</evidence>
<evidence type="ECO:0000256" key="11">
    <source>
        <dbReference type="ARBA" id="ARBA00023237"/>
    </source>
</evidence>
<feature type="domain" description="TonB-dependent receptor plug" evidence="16">
    <location>
        <begin position="75"/>
        <end position="180"/>
    </location>
</feature>
<evidence type="ECO:0000256" key="5">
    <source>
        <dbReference type="ARBA" id="ARBA00022692"/>
    </source>
</evidence>
<name>A0A2V4SF65_9PROT</name>
<reference evidence="17 18" key="1">
    <citation type="submission" date="2017-07" db="EMBL/GenBank/DDBJ databases">
        <title>A draft genome sequence of Komagataeibacter swingsii LMG 22125.</title>
        <authorList>
            <person name="Skraban J."/>
            <person name="Cleenwerck I."/>
            <person name="Vandamme P."/>
            <person name="Trcek J."/>
        </authorList>
    </citation>
    <scope>NUCLEOTIDE SEQUENCE [LARGE SCALE GENOMIC DNA]</scope>
    <source>
        <strain evidence="17 18">LMG 22125</strain>
    </source>
</reference>
<keyword evidence="11 12" id="KW-0998">Cell outer membrane</keyword>
<dbReference type="InterPro" id="IPR037066">
    <property type="entry name" value="Plug_dom_sf"/>
</dbReference>
<keyword evidence="18" id="KW-1185">Reference proteome</keyword>
<evidence type="ECO:0000256" key="3">
    <source>
        <dbReference type="ARBA" id="ARBA00022452"/>
    </source>
</evidence>
<proteinExistence type="inferred from homology"/>
<dbReference type="PANTHER" id="PTHR32552">
    <property type="entry name" value="FERRICHROME IRON RECEPTOR-RELATED"/>
    <property type="match status" value="1"/>
</dbReference>
<keyword evidence="2 12" id="KW-0813">Transport</keyword>
<keyword evidence="7" id="KW-0408">Iron</keyword>
<evidence type="ECO:0000313" key="18">
    <source>
        <dbReference type="Proteomes" id="UP000247371"/>
    </source>
</evidence>
<evidence type="ECO:0000256" key="1">
    <source>
        <dbReference type="ARBA" id="ARBA00004571"/>
    </source>
</evidence>
<dbReference type="InterPro" id="IPR000531">
    <property type="entry name" value="Beta-barrel_TonB"/>
</dbReference>
<keyword evidence="10 12" id="KW-0472">Membrane</keyword>
<evidence type="ECO:0000256" key="10">
    <source>
        <dbReference type="ARBA" id="ARBA00023136"/>
    </source>
</evidence>
<dbReference type="Proteomes" id="UP000247371">
    <property type="component" value="Unassembled WGS sequence"/>
</dbReference>
<dbReference type="InterPro" id="IPR036942">
    <property type="entry name" value="Beta-barrel_TonB_sf"/>
</dbReference>
<evidence type="ECO:0000256" key="6">
    <source>
        <dbReference type="ARBA" id="ARBA00022729"/>
    </source>
</evidence>
<keyword evidence="4" id="KW-0410">Iron transport</keyword>
<keyword evidence="8" id="KW-0406">Ion transport</keyword>
<evidence type="ECO:0000256" key="12">
    <source>
        <dbReference type="PROSITE-ProRule" id="PRU01360"/>
    </source>
</evidence>
<protein>
    <submittedName>
        <fullName evidence="17">Heme receptor</fullName>
    </submittedName>
</protein>
<dbReference type="PROSITE" id="PS52016">
    <property type="entry name" value="TONB_DEPENDENT_REC_3"/>
    <property type="match status" value="1"/>
</dbReference>
<feature type="domain" description="TonB-dependent receptor-like beta-barrel" evidence="15">
    <location>
        <begin position="290"/>
        <end position="775"/>
    </location>
</feature>
<keyword evidence="17" id="KW-0675">Receptor</keyword>
<evidence type="ECO:0000256" key="2">
    <source>
        <dbReference type="ARBA" id="ARBA00022448"/>
    </source>
</evidence>
<comment type="subcellular location">
    <subcellularLocation>
        <location evidence="1 12">Cell outer membrane</location>
        <topology evidence="1 12">Multi-pass membrane protein</topology>
    </subcellularLocation>
</comment>
<organism evidence="17 18">
    <name type="scientific">Komagataeibacter swingsii</name>
    <dbReference type="NCBI Taxonomy" id="215220"/>
    <lineage>
        <taxon>Bacteria</taxon>
        <taxon>Pseudomonadati</taxon>
        <taxon>Pseudomonadota</taxon>
        <taxon>Alphaproteobacteria</taxon>
        <taxon>Acetobacterales</taxon>
        <taxon>Acetobacteraceae</taxon>
        <taxon>Komagataeibacter</taxon>
    </lineage>
</organism>
<evidence type="ECO:0000256" key="4">
    <source>
        <dbReference type="ARBA" id="ARBA00022496"/>
    </source>
</evidence>
<keyword evidence="5 12" id="KW-0812">Transmembrane</keyword>
<keyword evidence="6 14" id="KW-0732">Signal</keyword>
<dbReference type="GO" id="GO:0015344">
    <property type="term" value="F:siderophore uptake transmembrane transporter activity"/>
    <property type="evidence" value="ECO:0007669"/>
    <property type="project" value="TreeGrafter"/>
</dbReference>
<evidence type="ECO:0000256" key="8">
    <source>
        <dbReference type="ARBA" id="ARBA00023065"/>
    </source>
</evidence>
<dbReference type="EMBL" id="NKUB01000003">
    <property type="protein sequence ID" value="PYD70568.1"/>
    <property type="molecule type" value="Genomic_DNA"/>
</dbReference>
<dbReference type="InterPro" id="IPR039426">
    <property type="entry name" value="TonB-dep_rcpt-like"/>
</dbReference>
<evidence type="ECO:0000259" key="16">
    <source>
        <dbReference type="Pfam" id="PF07715"/>
    </source>
</evidence>
<evidence type="ECO:0000256" key="9">
    <source>
        <dbReference type="ARBA" id="ARBA00023077"/>
    </source>
</evidence>
<dbReference type="Gene3D" id="2.170.130.10">
    <property type="entry name" value="TonB-dependent receptor, plug domain"/>
    <property type="match status" value="1"/>
</dbReference>
<dbReference type="GO" id="GO:0009279">
    <property type="term" value="C:cell outer membrane"/>
    <property type="evidence" value="ECO:0007669"/>
    <property type="project" value="UniProtKB-SubCell"/>
</dbReference>
<gene>
    <name evidence="17" type="ORF">CFR76_04225</name>
</gene>
<keyword evidence="3 12" id="KW-1134">Transmembrane beta strand</keyword>
<dbReference type="Pfam" id="PF00593">
    <property type="entry name" value="TonB_dep_Rec_b-barrel"/>
    <property type="match status" value="1"/>
</dbReference>
<comment type="similarity">
    <text evidence="12 13">Belongs to the TonB-dependent receptor family.</text>
</comment>
<dbReference type="SUPFAM" id="SSF56935">
    <property type="entry name" value="Porins"/>
    <property type="match status" value="1"/>
</dbReference>
<dbReference type="PANTHER" id="PTHR32552:SF89">
    <property type="entry name" value="CATECHOLATE SIDEROPHORE RECEPTOR FIU"/>
    <property type="match status" value="1"/>
</dbReference>
<accession>A0A2V4SF65</accession>
<evidence type="ECO:0000256" key="13">
    <source>
        <dbReference type="RuleBase" id="RU003357"/>
    </source>
</evidence>
<dbReference type="Pfam" id="PF07715">
    <property type="entry name" value="Plug"/>
    <property type="match status" value="1"/>
</dbReference>
<evidence type="ECO:0000259" key="15">
    <source>
        <dbReference type="Pfam" id="PF00593"/>
    </source>
</evidence>
<evidence type="ECO:0000256" key="14">
    <source>
        <dbReference type="SAM" id="SignalP"/>
    </source>
</evidence>
<comment type="caution">
    <text evidence="17">The sequence shown here is derived from an EMBL/GenBank/DDBJ whole genome shotgun (WGS) entry which is preliminary data.</text>
</comment>
<keyword evidence="9 13" id="KW-0798">TonB box</keyword>